<feature type="chain" id="PRO_5030099468" evidence="1">
    <location>
        <begin position="22"/>
        <end position="168"/>
    </location>
</feature>
<proteinExistence type="predicted"/>
<comment type="caution">
    <text evidence="2">The sequence shown here is derived from an EMBL/GenBank/DDBJ whole genome shotgun (WGS) entry which is preliminary data.</text>
</comment>
<dbReference type="AlphaFoldDB" id="A0A4R7NT58"/>
<dbReference type="Pfam" id="PF12276">
    <property type="entry name" value="DUF3617"/>
    <property type="match status" value="1"/>
</dbReference>
<dbReference type="InterPro" id="IPR022061">
    <property type="entry name" value="DUF3617"/>
</dbReference>
<dbReference type="EMBL" id="SOBT01000012">
    <property type="protein sequence ID" value="TDU24264.1"/>
    <property type="molecule type" value="Genomic_DNA"/>
</dbReference>
<dbReference type="RefSeq" id="WP_133883680.1">
    <property type="nucleotide sequence ID" value="NZ_SOBT01000012.1"/>
</dbReference>
<organism evidence="2 3">
    <name type="scientific">Panacagrimonas perspica</name>
    <dbReference type="NCBI Taxonomy" id="381431"/>
    <lineage>
        <taxon>Bacteria</taxon>
        <taxon>Pseudomonadati</taxon>
        <taxon>Pseudomonadota</taxon>
        <taxon>Gammaproteobacteria</taxon>
        <taxon>Nevskiales</taxon>
        <taxon>Nevskiaceae</taxon>
        <taxon>Panacagrimonas</taxon>
    </lineage>
</organism>
<keyword evidence="1" id="KW-0732">Signal</keyword>
<accession>A0A4R7NT58</accession>
<evidence type="ECO:0000256" key="1">
    <source>
        <dbReference type="SAM" id="SignalP"/>
    </source>
</evidence>
<feature type="signal peptide" evidence="1">
    <location>
        <begin position="1"/>
        <end position="21"/>
    </location>
</feature>
<keyword evidence="3" id="KW-1185">Reference proteome</keyword>
<protein>
    <submittedName>
        <fullName evidence="2">Uncharacterized protein DUF3617</fullName>
    </submittedName>
</protein>
<dbReference type="Proteomes" id="UP000295341">
    <property type="component" value="Unassembled WGS sequence"/>
</dbReference>
<sequence length="168" mass="18195">MMKTPLTWLSPLLLCASFASAAAVAPKAGLWAVEVQIGQNDLPQIDPDLLAEFGFGDLQVQTTPEPKRYDVCLTPEQVKQDRFPDLADDGTGCTAKNLRRSGDRLDGDLSCNGWLQGNGRVQIALQDAQRFNGQTAFQGTSQEGIPLNLTGTLNGQWRSANCGDVKPY</sequence>
<name>A0A4R7NT58_9GAMM</name>
<gene>
    <name evidence="2" type="ORF">DFR24_4529</name>
</gene>
<evidence type="ECO:0000313" key="2">
    <source>
        <dbReference type="EMBL" id="TDU24264.1"/>
    </source>
</evidence>
<evidence type="ECO:0000313" key="3">
    <source>
        <dbReference type="Proteomes" id="UP000295341"/>
    </source>
</evidence>
<reference evidence="2 3" key="1">
    <citation type="submission" date="2019-03" db="EMBL/GenBank/DDBJ databases">
        <title>Genomic Encyclopedia of Type Strains, Phase IV (KMG-IV): sequencing the most valuable type-strain genomes for metagenomic binning, comparative biology and taxonomic classification.</title>
        <authorList>
            <person name="Goeker M."/>
        </authorList>
    </citation>
    <scope>NUCLEOTIDE SEQUENCE [LARGE SCALE GENOMIC DNA]</scope>
    <source>
        <strain evidence="2 3">DSM 26377</strain>
    </source>
</reference>